<accession>A0A1M6H6Q8</accession>
<reference evidence="3" key="1">
    <citation type="submission" date="2016-11" db="EMBL/GenBank/DDBJ databases">
        <authorList>
            <person name="Varghese N."/>
            <person name="Submissions S."/>
        </authorList>
    </citation>
    <scope>NUCLEOTIDE SEQUENCE [LARGE SCALE GENOMIC DNA]</scope>
    <source>
        <strain evidence="3">DSM 17957</strain>
    </source>
</reference>
<evidence type="ECO:0000313" key="3">
    <source>
        <dbReference type="Proteomes" id="UP000184536"/>
    </source>
</evidence>
<name>A0A1M6H6Q8_9FIRM</name>
<protein>
    <submittedName>
        <fullName evidence="2">Beta-lactamase class A</fullName>
    </submittedName>
</protein>
<dbReference type="GO" id="GO:0008800">
    <property type="term" value="F:beta-lactamase activity"/>
    <property type="evidence" value="ECO:0007669"/>
    <property type="project" value="InterPro"/>
</dbReference>
<dbReference type="Proteomes" id="UP000184536">
    <property type="component" value="Unassembled WGS sequence"/>
</dbReference>
<dbReference type="PANTHER" id="PTHR35333:SF3">
    <property type="entry name" value="BETA-LACTAMASE-TYPE TRANSPEPTIDASE FOLD CONTAINING PROTEIN"/>
    <property type="match status" value="1"/>
</dbReference>
<dbReference type="GO" id="GO:0046677">
    <property type="term" value="P:response to antibiotic"/>
    <property type="evidence" value="ECO:0007669"/>
    <property type="project" value="InterPro"/>
</dbReference>
<organism evidence="2 3">
    <name type="scientific">Geosporobacter subterraneus DSM 17957</name>
    <dbReference type="NCBI Taxonomy" id="1121919"/>
    <lineage>
        <taxon>Bacteria</taxon>
        <taxon>Bacillati</taxon>
        <taxon>Bacillota</taxon>
        <taxon>Clostridia</taxon>
        <taxon>Peptostreptococcales</taxon>
        <taxon>Thermotaleaceae</taxon>
        <taxon>Geosporobacter</taxon>
    </lineage>
</organism>
<proteinExistence type="predicted"/>
<evidence type="ECO:0000313" key="2">
    <source>
        <dbReference type="EMBL" id="SHJ17898.1"/>
    </source>
</evidence>
<dbReference type="OrthoDB" id="9775096at2"/>
<dbReference type="InterPro" id="IPR045155">
    <property type="entry name" value="Beta-lactam_cat"/>
</dbReference>
<dbReference type="Gene3D" id="3.40.710.10">
    <property type="entry name" value="DD-peptidase/beta-lactamase superfamily"/>
    <property type="match status" value="1"/>
</dbReference>
<feature type="domain" description="Beta-lactamase class A catalytic" evidence="1">
    <location>
        <begin position="19"/>
        <end position="230"/>
    </location>
</feature>
<dbReference type="AlphaFoldDB" id="A0A1M6H6Q8"/>
<evidence type="ECO:0000259" key="1">
    <source>
        <dbReference type="Pfam" id="PF13354"/>
    </source>
</evidence>
<keyword evidence="3" id="KW-1185">Reference proteome</keyword>
<dbReference type="InterPro" id="IPR012338">
    <property type="entry name" value="Beta-lactam/transpept-like"/>
</dbReference>
<sequence>MVEKGIRMLLGNTMAKTCVVLKDLRKDEWIFRKDETMVVPSASTIKILIMVEALKQVQEGKYQLDERFSIMEEDKVDYSILSDLTTDSYTFRDLIMLMIIVSDNTATNVLIDLLGFDAVNHRAMEIGLQNTRLQRKMMDFEAAKAGKQNLTTAMDMALLMEKIYKKEVLNLDLCNLALDILKRQKDKTMLKRYIPEDVEIAHKTGDLTNLNHDIGIIFLPQSTYLLGVFVSEAKSNLEAQQTIGEISKTVYDYYHQV</sequence>
<dbReference type="RefSeq" id="WP_110940687.1">
    <property type="nucleotide sequence ID" value="NZ_FQZV01000016.1"/>
</dbReference>
<dbReference type="EMBL" id="FQZV01000016">
    <property type="protein sequence ID" value="SHJ17898.1"/>
    <property type="molecule type" value="Genomic_DNA"/>
</dbReference>
<dbReference type="PANTHER" id="PTHR35333">
    <property type="entry name" value="BETA-LACTAMASE"/>
    <property type="match status" value="1"/>
</dbReference>
<dbReference type="GO" id="GO:0030655">
    <property type="term" value="P:beta-lactam antibiotic catabolic process"/>
    <property type="evidence" value="ECO:0007669"/>
    <property type="project" value="InterPro"/>
</dbReference>
<dbReference type="SUPFAM" id="SSF56601">
    <property type="entry name" value="beta-lactamase/transpeptidase-like"/>
    <property type="match status" value="1"/>
</dbReference>
<gene>
    <name evidence="2" type="ORF">SAMN02745975_01463</name>
</gene>
<dbReference type="STRING" id="1121919.SAMN02745975_01463"/>
<dbReference type="Pfam" id="PF13354">
    <property type="entry name" value="Beta-lactamase2"/>
    <property type="match status" value="1"/>
</dbReference>
<dbReference type="InterPro" id="IPR000871">
    <property type="entry name" value="Beta-lactam_class-A"/>
</dbReference>